<keyword evidence="3" id="KW-1185">Reference proteome</keyword>
<organism evidence="4">
    <name type="scientific">Haemonchus placei</name>
    <name type="common">Barber's pole worm</name>
    <dbReference type="NCBI Taxonomy" id="6290"/>
    <lineage>
        <taxon>Eukaryota</taxon>
        <taxon>Metazoa</taxon>
        <taxon>Ecdysozoa</taxon>
        <taxon>Nematoda</taxon>
        <taxon>Chromadorea</taxon>
        <taxon>Rhabditida</taxon>
        <taxon>Rhabditina</taxon>
        <taxon>Rhabditomorpha</taxon>
        <taxon>Strongyloidea</taxon>
        <taxon>Trichostrongylidae</taxon>
        <taxon>Haemonchus</taxon>
    </lineage>
</organism>
<dbReference type="EMBL" id="UZAF01003139">
    <property type="protein sequence ID" value="VDO12120.1"/>
    <property type="molecule type" value="Genomic_DNA"/>
</dbReference>
<keyword evidence="1" id="KW-1133">Transmembrane helix</keyword>
<feature type="transmembrane region" description="Helical" evidence="1">
    <location>
        <begin position="15"/>
        <end position="43"/>
    </location>
</feature>
<evidence type="ECO:0000313" key="4">
    <source>
        <dbReference type="WBParaSite" id="HPLM_0000194401-mRNA-1"/>
    </source>
</evidence>
<dbReference type="AlphaFoldDB" id="A0A0N4VXC4"/>
<keyword evidence="1" id="KW-0472">Membrane</keyword>
<dbReference type="PROSITE" id="PS51257">
    <property type="entry name" value="PROKAR_LIPOPROTEIN"/>
    <property type="match status" value="1"/>
</dbReference>
<protein>
    <submittedName>
        <fullName evidence="4">G_PROTEIN_RECEP_F1_2 domain-containing protein</fullName>
    </submittedName>
</protein>
<reference evidence="4" key="1">
    <citation type="submission" date="2017-02" db="UniProtKB">
        <authorList>
            <consortium name="WormBaseParasite"/>
        </authorList>
    </citation>
    <scope>IDENTIFICATION</scope>
</reference>
<dbReference type="OrthoDB" id="9990906at2759"/>
<reference evidence="2 3" key="2">
    <citation type="submission" date="2018-11" db="EMBL/GenBank/DDBJ databases">
        <authorList>
            <consortium name="Pathogen Informatics"/>
        </authorList>
    </citation>
    <scope>NUCLEOTIDE SEQUENCE [LARGE SCALE GENOMIC DNA]</scope>
    <source>
        <strain evidence="2 3">MHpl1</strain>
    </source>
</reference>
<evidence type="ECO:0000313" key="3">
    <source>
        <dbReference type="Proteomes" id="UP000268014"/>
    </source>
</evidence>
<evidence type="ECO:0000256" key="1">
    <source>
        <dbReference type="SAM" id="Phobius"/>
    </source>
</evidence>
<dbReference type="WBParaSite" id="HPLM_0000194401-mRNA-1">
    <property type="protein sequence ID" value="HPLM_0000194401-mRNA-1"/>
    <property type="gene ID" value="HPLM_0000194401"/>
</dbReference>
<keyword evidence="1" id="KW-0812">Transmembrane</keyword>
<sequence length="65" mass="7641">MNRTSTHVVQWQHQIIIFVNTYVLFFQILLGCSGNVLNLIVLISRKMRSRTNLVSLYLAEEFNKE</sequence>
<gene>
    <name evidence="2" type="ORF">HPLM_LOCUS1942</name>
</gene>
<accession>A0A0N4VXC4</accession>
<dbReference type="Proteomes" id="UP000268014">
    <property type="component" value="Unassembled WGS sequence"/>
</dbReference>
<name>A0A0N4VXC4_HAEPC</name>
<proteinExistence type="predicted"/>
<evidence type="ECO:0000313" key="2">
    <source>
        <dbReference type="EMBL" id="VDO12120.1"/>
    </source>
</evidence>